<evidence type="ECO:0000256" key="1">
    <source>
        <dbReference type="SAM" id="MobiDB-lite"/>
    </source>
</evidence>
<organism evidence="2 3">
    <name type="scientific">Ceratodon purpureus</name>
    <name type="common">Fire moss</name>
    <name type="synonym">Dicranum purpureum</name>
    <dbReference type="NCBI Taxonomy" id="3225"/>
    <lineage>
        <taxon>Eukaryota</taxon>
        <taxon>Viridiplantae</taxon>
        <taxon>Streptophyta</taxon>
        <taxon>Embryophyta</taxon>
        <taxon>Bryophyta</taxon>
        <taxon>Bryophytina</taxon>
        <taxon>Bryopsida</taxon>
        <taxon>Dicranidae</taxon>
        <taxon>Pseudoditrichales</taxon>
        <taxon>Ditrichaceae</taxon>
        <taxon>Ceratodon</taxon>
    </lineage>
</organism>
<evidence type="ECO:0000313" key="2">
    <source>
        <dbReference type="EMBL" id="KAG0573006.1"/>
    </source>
</evidence>
<dbReference type="Proteomes" id="UP000822688">
    <property type="component" value="Chromosome V"/>
</dbReference>
<proteinExistence type="predicted"/>
<dbReference type="AlphaFoldDB" id="A0A8T0HQ85"/>
<accession>A0A8T0HQ85</accession>
<reference evidence="2" key="1">
    <citation type="submission" date="2020-06" db="EMBL/GenBank/DDBJ databases">
        <title>WGS assembly of Ceratodon purpureus strain R40.</title>
        <authorList>
            <person name="Carey S.B."/>
            <person name="Jenkins J."/>
            <person name="Shu S."/>
            <person name="Lovell J.T."/>
            <person name="Sreedasyam A."/>
            <person name="Maumus F."/>
            <person name="Tiley G.P."/>
            <person name="Fernandez-Pozo N."/>
            <person name="Barry K."/>
            <person name="Chen C."/>
            <person name="Wang M."/>
            <person name="Lipzen A."/>
            <person name="Daum C."/>
            <person name="Saski C.A."/>
            <person name="Payton A.C."/>
            <person name="Mcbreen J.C."/>
            <person name="Conrad R.E."/>
            <person name="Kollar L.M."/>
            <person name="Olsson S."/>
            <person name="Huttunen S."/>
            <person name="Landis J.B."/>
            <person name="Wickett N.J."/>
            <person name="Johnson M.G."/>
            <person name="Rensing S.A."/>
            <person name="Grimwood J."/>
            <person name="Schmutz J."/>
            <person name="Mcdaniel S.F."/>
        </authorList>
    </citation>
    <scope>NUCLEOTIDE SEQUENCE</scope>
    <source>
        <strain evidence="2">R40</strain>
    </source>
</reference>
<keyword evidence="3" id="KW-1185">Reference proteome</keyword>
<dbReference type="EMBL" id="CM026426">
    <property type="protein sequence ID" value="KAG0573006.1"/>
    <property type="molecule type" value="Genomic_DNA"/>
</dbReference>
<sequence length="126" mass="14015">METILAEYRLKFLADKKSRPWTLQQLGAANLAEAHALGPPASSSRSRGKSEVEGKSEGTSSRRNMSNTESGRSTILHAPLTRLQRRKNVVVSPTDLPNFARDLHMTPQTMREGVGERREDMQGQGR</sequence>
<comment type="caution">
    <text evidence="2">The sequence shown here is derived from an EMBL/GenBank/DDBJ whole genome shotgun (WGS) entry which is preliminary data.</text>
</comment>
<protein>
    <submittedName>
        <fullName evidence="2">Uncharacterized protein</fullName>
    </submittedName>
</protein>
<feature type="compositionally biased region" description="Polar residues" evidence="1">
    <location>
        <begin position="57"/>
        <end position="73"/>
    </location>
</feature>
<gene>
    <name evidence="2" type="ORF">KC19_VG140200</name>
</gene>
<feature type="compositionally biased region" description="Basic and acidic residues" evidence="1">
    <location>
        <begin position="113"/>
        <end position="126"/>
    </location>
</feature>
<feature type="region of interest" description="Disordered" evidence="1">
    <location>
        <begin position="34"/>
        <end position="126"/>
    </location>
</feature>
<name>A0A8T0HQ85_CERPU</name>
<evidence type="ECO:0000313" key="3">
    <source>
        <dbReference type="Proteomes" id="UP000822688"/>
    </source>
</evidence>